<name>A0A541AXP1_9AGAM</name>
<comment type="caution">
    <text evidence="12">The sequence shown here is derived from an EMBL/GenBank/DDBJ whole genome shotgun (WGS) entry which is preliminary data.</text>
</comment>
<evidence type="ECO:0000256" key="8">
    <source>
        <dbReference type="ARBA" id="ARBA00049512"/>
    </source>
</evidence>
<sequence length="272" mass="30191">MNINLYKNRYQSHPYHLVDPSPWPISTSFALLVVTVSAVMYMHGFAFGGYLLNLGTILIVTGIALWLRDVIVEGTYLGHHTEQVKRGLTIGFALFIISEIMAFLSVFWAYFHSSLAPAVEIGGVWPPLGISVLDAFAIPLLNTVLLLSSGAFITFAHHAVIKGNRRSAILGLILTLVFAIIFTGLQYYEYSEAGFTIADSIYGTLFFASTGLHGVHVIVGTIFIGVQFIRLVNHHITTNHHIGLESAIAYWHMVDVVWLFLYAFVYIWAGNN</sequence>
<dbReference type="Pfam" id="PF00510">
    <property type="entry name" value="COX3"/>
    <property type="match status" value="1"/>
</dbReference>
<evidence type="ECO:0000256" key="6">
    <source>
        <dbReference type="ARBA" id="ARBA00022989"/>
    </source>
</evidence>
<feature type="transmembrane region" description="Helical" evidence="10">
    <location>
        <begin position="247"/>
        <end position="269"/>
    </location>
</feature>
<feature type="transmembrane region" description="Helical" evidence="10">
    <location>
        <begin position="168"/>
        <end position="188"/>
    </location>
</feature>
<evidence type="ECO:0000256" key="2">
    <source>
        <dbReference type="ARBA" id="ARBA00010581"/>
    </source>
</evidence>
<keyword evidence="9 12" id="KW-0496">Mitochondrion</keyword>
<dbReference type="EMBL" id="NBII01000013">
    <property type="protein sequence ID" value="TQF64830.1"/>
    <property type="molecule type" value="Genomic_DNA"/>
</dbReference>
<proteinExistence type="inferred from homology"/>
<dbReference type="InterPro" id="IPR035973">
    <property type="entry name" value="Cyt_c_oxidase_su3-like_sf"/>
</dbReference>
<feature type="transmembrane region" description="Helical" evidence="10">
    <location>
        <begin position="47"/>
        <end position="67"/>
    </location>
</feature>
<comment type="similarity">
    <text evidence="2 9">Belongs to the cytochrome c oxidase subunit 3 family.</text>
</comment>
<keyword evidence="12" id="KW-0560">Oxidoreductase</keyword>
<reference evidence="12 13" key="1">
    <citation type="journal article" date="2017" name="Mol. Ecol.">
        <title>Comparative and population genomic landscape of Phellinus noxius: A hypervariable fungus causing root rot in trees.</title>
        <authorList>
            <person name="Chung C.L."/>
            <person name="Lee T.J."/>
            <person name="Akiba M."/>
            <person name="Lee H.H."/>
            <person name="Kuo T.H."/>
            <person name="Liu D."/>
            <person name="Ke H.M."/>
            <person name="Yokoi T."/>
            <person name="Roa M.B."/>
            <person name="Lu M.J."/>
            <person name="Chang Y.Y."/>
            <person name="Ann P.J."/>
            <person name="Tsai J.N."/>
            <person name="Chen C.Y."/>
            <person name="Tzean S.S."/>
            <person name="Ota Y."/>
            <person name="Hattori T."/>
            <person name="Sahashi N."/>
            <person name="Liou R.F."/>
            <person name="Kikuchi T."/>
            <person name="Tsai I.J."/>
        </authorList>
    </citation>
    <scope>NUCLEOTIDE SEQUENCE [LARGE SCALE GENOMIC DNA]</scope>
    <source>
        <strain evidence="12 13">FFPRI411160</strain>
    </source>
</reference>
<dbReference type="PANTHER" id="PTHR11403">
    <property type="entry name" value="CYTOCHROME C OXIDASE SUBUNIT III"/>
    <property type="match status" value="1"/>
</dbReference>
<dbReference type="FunCoup" id="A0A541AXP1">
    <property type="interactions" value="160"/>
</dbReference>
<evidence type="ECO:0000313" key="13">
    <source>
        <dbReference type="Proteomes" id="UP000217199"/>
    </source>
</evidence>
<evidence type="ECO:0000313" key="12">
    <source>
        <dbReference type="EMBL" id="TQF64830.1"/>
    </source>
</evidence>
<dbReference type="PROSITE" id="PS50253">
    <property type="entry name" value="COX3"/>
    <property type="match status" value="1"/>
</dbReference>
<feature type="transmembrane region" description="Helical" evidence="10">
    <location>
        <begin position="21"/>
        <end position="41"/>
    </location>
</feature>
<comment type="function">
    <text evidence="9">Component of the cytochrome c oxidase, the last enzyme in the mitochondrial electron transport chain which drives oxidative phosphorylation. The respiratory chain contains 3 multisubunit complexes succinate dehydrogenase (complex II, CII), ubiquinol-cytochrome c oxidoreductase (cytochrome b-c1 complex, complex III, CIII) and cytochrome c oxidase (complex IV, CIV), that cooperate to transfer electrons derived from NADH and succinate to molecular oxygen, creating an electrochemical gradient over the inner membrane that drives transmembrane transport and the ATP synthase. Cytochrome c oxidase is the component of the respiratory chain that catalyzes the reduction of oxygen to water. Electrons originating from reduced cytochrome c in the intermembrane space (IMS) are transferred via the dinuclear copper A center (CU(A)) of subunit 2 and heme A of subunit 1 to the active site in subunit 1, a binuclear center (BNC) formed by heme A3 and copper B (CU(B)). The BNC reduces molecular oxygen to 2 water molecules using 4 electrons from cytochrome c in the IMS and 4 protons from the mitochondrial matrix.</text>
</comment>
<gene>
    <name evidence="12" type="ORF">PNOK_m000032</name>
</gene>
<dbReference type="Gene3D" id="1.10.287.70">
    <property type="match status" value="1"/>
</dbReference>
<dbReference type="AlphaFoldDB" id="A0A541AXP1"/>
<dbReference type="GO" id="GO:0006123">
    <property type="term" value="P:mitochondrial electron transport, cytochrome c to oxygen"/>
    <property type="evidence" value="ECO:0007669"/>
    <property type="project" value="TreeGrafter"/>
</dbReference>
<evidence type="ECO:0000256" key="9">
    <source>
        <dbReference type="RuleBase" id="RU003375"/>
    </source>
</evidence>
<evidence type="ECO:0000256" key="3">
    <source>
        <dbReference type="ARBA" id="ARBA00015944"/>
    </source>
</evidence>
<dbReference type="PANTHER" id="PTHR11403:SF7">
    <property type="entry name" value="CYTOCHROME C OXIDASE SUBUNIT 3"/>
    <property type="match status" value="1"/>
</dbReference>
<dbReference type="FunFam" id="1.10.287.70:FF:000082">
    <property type="entry name" value="Cytochrome c oxidase subunit 3"/>
    <property type="match status" value="1"/>
</dbReference>
<dbReference type="Proteomes" id="UP000217199">
    <property type="component" value="Unassembled WGS sequence"/>
</dbReference>
<dbReference type="InterPro" id="IPR024791">
    <property type="entry name" value="Cyt_c/ubiquinol_Oxase_su3"/>
</dbReference>
<protein>
    <recommendedName>
        <fullName evidence="3 9">Cytochrome c oxidase subunit 3</fullName>
    </recommendedName>
</protein>
<dbReference type="GO" id="GO:0045277">
    <property type="term" value="C:respiratory chain complex IV"/>
    <property type="evidence" value="ECO:0007669"/>
    <property type="project" value="UniProtKB-ARBA"/>
</dbReference>
<comment type="subcellular location">
    <subcellularLocation>
        <location evidence="1">Mitochondrion inner membrane</location>
        <topology evidence="1">Multi-pass membrane protein</topology>
    </subcellularLocation>
</comment>
<feature type="domain" description="Heme-copper oxidase subunit III family profile" evidence="11">
    <location>
        <begin position="11"/>
        <end position="270"/>
    </location>
</feature>
<dbReference type="GO" id="GO:0016491">
    <property type="term" value="F:oxidoreductase activity"/>
    <property type="evidence" value="ECO:0007669"/>
    <property type="project" value="UniProtKB-KW"/>
</dbReference>
<dbReference type="InterPro" id="IPR013833">
    <property type="entry name" value="Cyt_c_oxidase_su3_a-hlx"/>
</dbReference>
<dbReference type="GO" id="GO:0004129">
    <property type="term" value="F:cytochrome-c oxidase activity"/>
    <property type="evidence" value="ECO:0007669"/>
    <property type="project" value="UniProtKB-EC"/>
</dbReference>
<keyword evidence="6 10" id="KW-1133">Transmembrane helix</keyword>
<dbReference type="STRING" id="2282107.A0A541AXP1"/>
<accession>A0A541AXP1</accession>
<evidence type="ECO:0000256" key="7">
    <source>
        <dbReference type="ARBA" id="ARBA00023136"/>
    </source>
</evidence>
<evidence type="ECO:0000256" key="1">
    <source>
        <dbReference type="ARBA" id="ARBA00004448"/>
    </source>
</evidence>
<feature type="transmembrane region" description="Helical" evidence="10">
    <location>
        <begin position="131"/>
        <end position="156"/>
    </location>
</feature>
<geneLocation type="mitochondrion" evidence="12"/>
<evidence type="ECO:0000256" key="5">
    <source>
        <dbReference type="ARBA" id="ARBA00022967"/>
    </source>
</evidence>
<feature type="transmembrane region" description="Helical" evidence="10">
    <location>
        <begin position="200"/>
        <end position="226"/>
    </location>
</feature>
<dbReference type="InParanoid" id="A0A541AXP1"/>
<dbReference type="InterPro" id="IPR000298">
    <property type="entry name" value="Cyt_c_oxidase-like_su3"/>
</dbReference>
<dbReference type="InterPro" id="IPR033945">
    <property type="entry name" value="Cyt_c_oxase_su3_dom"/>
</dbReference>
<feature type="transmembrane region" description="Helical" evidence="10">
    <location>
        <begin position="88"/>
        <end position="111"/>
    </location>
</feature>
<dbReference type="OrthoDB" id="5565509at2759"/>
<comment type="catalytic activity">
    <reaction evidence="8">
        <text>4 Fe(II)-[cytochrome c] + O2 + 8 H(+)(in) = 4 Fe(III)-[cytochrome c] + 2 H2O + 4 H(+)(out)</text>
        <dbReference type="Rhea" id="RHEA:11436"/>
        <dbReference type="Rhea" id="RHEA-COMP:10350"/>
        <dbReference type="Rhea" id="RHEA-COMP:14399"/>
        <dbReference type="ChEBI" id="CHEBI:15377"/>
        <dbReference type="ChEBI" id="CHEBI:15378"/>
        <dbReference type="ChEBI" id="CHEBI:15379"/>
        <dbReference type="ChEBI" id="CHEBI:29033"/>
        <dbReference type="ChEBI" id="CHEBI:29034"/>
        <dbReference type="EC" id="7.1.1.9"/>
    </reaction>
    <physiologicalReaction direction="left-to-right" evidence="8">
        <dbReference type="Rhea" id="RHEA:11437"/>
    </physiologicalReaction>
</comment>
<dbReference type="GO" id="GO:0005743">
    <property type="term" value="C:mitochondrial inner membrane"/>
    <property type="evidence" value="ECO:0007669"/>
    <property type="project" value="UniProtKB-SubCell"/>
</dbReference>
<keyword evidence="5" id="KW-1278">Translocase</keyword>
<keyword evidence="7 10" id="KW-0472">Membrane</keyword>
<dbReference type="CDD" id="cd01665">
    <property type="entry name" value="Cyt_c_Oxidase_III"/>
    <property type="match status" value="1"/>
</dbReference>
<keyword evidence="4 9" id="KW-0812">Transmembrane</keyword>
<dbReference type="Gene3D" id="1.20.120.80">
    <property type="entry name" value="Cytochrome c oxidase, subunit III, four-helix bundle"/>
    <property type="match status" value="1"/>
</dbReference>
<evidence type="ECO:0000256" key="10">
    <source>
        <dbReference type="SAM" id="Phobius"/>
    </source>
</evidence>
<evidence type="ECO:0000256" key="4">
    <source>
        <dbReference type="ARBA" id="ARBA00022692"/>
    </source>
</evidence>
<dbReference type="SUPFAM" id="SSF81452">
    <property type="entry name" value="Cytochrome c oxidase subunit III-like"/>
    <property type="match status" value="1"/>
</dbReference>
<keyword evidence="13" id="KW-1185">Reference proteome</keyword>
<evidence type="ECO:0000259" key="11">
    <source>
        <dbReference type="PROSITE" id="PS50253"/>
    </source>
</evidence>
<organism evidence="12 13">
    <name type="scientific">Pyrrhoderma noxium</name>
    <dbReference type="NCBI Taxonomy" id="2282107"/>
    <lineage>
        <taxon>Eukaryota</taxon>
        <taxon>Fungi</taxon>
        <taxon>Dikarya</taxon>
        <taxon>Basidiomycota</taxon>
        <taxon>Agaricomycotina</taxon>
        <taxon>Agaricomycetes</taxon>
        <taxon>Hymenochaetales</taxon>
        <taxon>Hymenochaetaceae</taxon>
        <taxon>Pyrrhoderma</taxon>
    </lineage>
</organism>